<reference evidence="1" key="1">
    <citation type="submission" date="2021-06" db="EMBL/GenBank/DDBJ databases">
        <authorList>
            <person name="Kallberg Y."/>
            <person name="Tangrot J."/>
            <person name="Rosling A."/>
        </authorList>
    </citation>
    <scope>NUCLEOTIDE SEQUENCE</scope>
    <source>
        <strain evidence="1">CL356</strain>
    </source>
</reference>
<organism evidence="1 2">
    <name type="scientific">Acaulospora colombiana</name>
    <dbReference type="NCBI Taxonomy" id="27376"/>
    <lineage>
        <taxon>Eukaryota</taxon>
        <taxon>Fungi</taxon>
        <taxon>Fungi incertae sedis</taxon>
        <taxon>Mucoromycota</taxon>
        <taxon>Glomeromycotina</taxon>
        <taxon>Glomeromycetes</taxon>
        <taxon>Diversisporales</taxon>
        <taxon>Acaulosporaceae</taxon>
        <taxon>Acaulospora</taxon>
    </lineage>
</organism>
<evidence type="ECO:0000313" key="1">
    <source>
        <dbReference type="EMBL" id="CAG8439152.1"/>
    </source>
</evidence>
<accession>A0ACA9JVZ2</accession>
<feature type="non-terminal residue" evidence="1">
    <location>
        <position position="1"/>
    </location>
</feature>
<comment type="caution">
    <text evidence="1">The sequence shown here is derived from an EMBL/GenBank/DDBJ whole genome shotgun (WGS) entry which is preliminary data.</text>
</comment>
<dbReference type="Proteomes" id="UP000789525">
    <property type="component" value="Unassembled WGS sequence"/>
</dbReference>
<evidence type="ECO:0000313" key="2">
    <source>
        <dbReference type="Proteomes" id="UP000789525"/>
    </source>
</evidence>
<name>A0ACA9JVZ2_9GLOM</name>
<gene>
    <name evidence="1" type="ORF">ACOLOM_LOCUS116</name>
</gene>
<sequence>NTKADAEQFNIVTCYQQFLKDDPDVSMPIAAIESLVELIKHSKANTLSEFMESLKEANQKLKNSVRNSISLSAGADLFLRFVTRTSHDVTNFEAYKEHLINSGKELVEKAAAVREKIAELGVQFIKDDAAPAAQKKRFKVYVTESRPTYLGQVLLLFLEISRSSWLTDFTLFRIRATKLLLKAGVPATVIYDAAVGYIIDKVDAVFVGAEGVVENGGLINAVSHHSVYLRDASRTALKSSSMFQIGTYQLAVVAKAANKPFYAVIESYKFVRLFPLNQYDLPTHTPDLLAFPDLEHHSQADELKQKVVNEEDVDIGDYEAINPTVDYTPPDYITLLCTDLGVLTPSGVSDELIKLYL</sequence>
<proteinExistence type="predicted"/>
<protein>
    <submittedName>
        <fullName evidence="1">13292_t:CDS:1</fullName>
    </submittedName>
</protein>
<keyword evidence="2" id="KW-1185">Reference proteome</keyword>
<dbReference type="EMBL" id="CAJVPT010000120">
    <property type="protein sequence ID" value="CAG8439152.1"/>
    <property type="molecule type" value="Genomic_DNA"/>
</dbReference>